<sequence length="188" mass="20592">MSIEFQPTASIATDDVGVPDDPADVFEQLVADASLCCQQCYRRIRARHNFSHQWGRDVGDILSFVDYELPEGEPEWNTTDREYHEEELLSERTVQANPPGDDLDSGSACANCGAVDAHRSPSTRSREEALQAAVGIIATLTEFGVAHDPLALIVEVGELKQNPDYAGDDFATFATAVARAVRSGRRPR</sequence>
<dbReference type="Proteomes" id="UP000605784">
    <property type="component" value="Unassembled WGS sequence"/>
</dbReference>
<protein>
    <submittedName>
        <fullName evidence="1">Uncharacterized protein</fullName>
    </submittedName>
</protein>
<dbReference type="EMBL" id="BMOU01000006">
    <property type="protein sequence ID" value="GGO01726.1"/>
    <property type="molecule type" value="Genomic_DNA"/>
</dbReference>
<keyword evidence="2" id="KW-1185">Reference proteome</keyword>
<gene>
    <name evidence="1" type="ORF">GCM10009030_35720</name>
</gene>
<evidence type="ECO:0000313" key="1">
    <source>
        <dbReference type="EMBL" id="GGO01726.1"/>
    </source>
</evidence>
<comment type="caution">
    <text evidence="1">The sequence shown here is derived from an EMBL/GenBank/DDBJ whole genome shotgun (WGS) entry which is preliminary data.</text>
</comment>
<evidence type="ECO:0000313" key="2">
    <source>
        <dbReference type="Proteomes" id="UP000605784"/>
    </source>
</evidence>
<organism evidence="1 2">
    <name type="scientific">Haloarcula pellucida</name>
    <dbReference type="NCBI Taxonomy" id="1427151"/>
    <lineage>
        <taxon>Archaea</taxon>
        <taxon>Methanobacteriati</taxon>
        <taxon>Methanobacteriota</taxon>
        <taxon>Stenosarchaea group</taxon>
        <taxon>Halobacteria</taxon>
        <taxon>Halobacteriales</taxon>
        <taxon>Haloarculaceae</taxon>
        <taxon>Haloarcula</taxon>
    </lineage>
</organism>
<name>A0A830GRR5_9EURY</name>
<reference evidence="1" key="1">
    <citation type="journal article" date="2014" name="Int. J. Syst. Evol. Microbiol.">
        <title>Complete genome sequence of Corynebacterium casei LMG S-19264T (=DSM 44701T), isolated from a smear-ripened cheese.</title>
        <authorList>
            <consortium name="US DOE Joint Genome Institute (JGI-PGF)"/>
            <person name="Walter F."/>
            <person name="Albersmeier A."/>
            <person name="Kalinowski J."/>
            <person name="Ruckert C."/>
        </authorList>
    </citation>
    <scope>NUCLEOTIDE SEQUENCE</scope>
    <source>
        <strain evidence="1">JCM 17820</strain>
    </source>
</reference>
<dbReference type="RefSeq" id="WP_189001334.1">
    <property type="nucleotide sequence ID" value="NZ_BMOU01000006.1"/>
</dbReference>
<accession>A0A830GRR5</accession>
<reference evidence="1" key="2">
    <citation type="submission" date="2020-09" db="EMBL/GenBank/DDBJ databases">
        <authorList>
            <person name="Sun Q."/>
            <person name="Ohkuma M."/>
        </authorList>
    </citation>
    <scope>NUCLEOTIDE SEQUENCE</scope>
    <source>
        <strain evidence="1">JCM 17820</strain>
    </source>
</reference>
<dbReference type="AlphaFoldDB" id="A0A830GRR5"/>
<proteinExistence type="predicted"/>